<dbReference type="CDD" id="cd17541">
    <property type="entry name" value="REC_CheB-like"/>
    <property type="match status" value="1"/>
</dbReference>
<dbReference type="EC" id="3.5.1.44" evidence="5"/>
<dbReference type="InterPro" id="IPR001789">
    <property type="entry name" value="Sig_transdc_resp-reg_receiver"/>
</dbReference>
<comment type="catalytic activity">
    <reaction evidence="5">
        <text>L-glutaminyl-[protein] + H2O = L-glutamyl-[protein] + NH4(+)</text>
        <dbReference type="Rhea" id="RHEA:16441"/>
        <dbReference type="Rhea" id="RHEA-COMP:10207"/>
        <dbReference type="Rhea" id="RHEA-COMP:10208"/>
        <dbReference type="ChEBI" id="CHEBI:15377"/>
        <dbReference type="ChEBI" id="CHEBI:28938"/>
        <dbReference type="ChEBI" id="CHEBI:29973"/>
        <dbReference type="ChEBI" id="CHEBI:30011"/>
        <dbReference type="EC" id="3.5.1.44"/>
    </reaction>
</comment>
<comment type="PTM">
    <text evidence="5">Phosphorylated by CheA. Phosphorylation of the N-terminal regulatory domain activates the methylesterase activity.</text>
</comment>
<keyword evidence="3 5" id="KW-0378">Hydrolase</keyword>
<organism evidence="10 11">
    <name type="scientific">Vreelandella lutescens</name>
    <dbReference type="NCBI Taxonomy" id="1602943"/>
    <lineage>
        <taxon>Bacteria</taxon>
        <taxon>Pseudomonadati</taxon>
        <taxon>Pseudomonadota</taxon>
        <taxon>Gammaproteobacteria</taxon>
        <taxon>Oceanospirillales</taxon>
        <taxon>Halomonadaceae</taxon>
        <taxon>Vreelandella</taxon>
    </lineage>
</organism>
<dbReference type="InterPro" id="IPR000673">
    <property type="entry name" value="Sig_transdc_resp-reg_Me-estase"/>
</dbReference>
<evidence type="ECO:0000256" key="3">
    <source>
        <dbReference type="ARBA" id="ARBA00022801"/>
    </source>
</evidence>
<accession>A0ABQ1PA63</accession>
<dbReference type="SUPFAM" id="SSF52172">
    <property type="entry name" value="CheY-like"/>
    <property type="match status" value="1"/>
</dbReference>
<dbReference type="CDD" id="cd16432">
    <property type="entry name" value="CheB_Rec"/>
    <property type="match status" value="1"/>
</dbReference>
<dbReference type="SUPFAM" id="SSF52738">
    <property type="entry name" value="Methylesterase CheB, C-terminal domain"/>
    <property type="match status" value="1"/>
</dbReference>
<dbReference type="SMART" id="SM00448">
    <property type="entry name" value="REC"/>
    <property type="match status" value="1"/>
</dbReference>
<evidence type="ECO:0000256" key="4">
    <source>
        <dbReference type="ARBA" id="ARBA00048267"/>
    </source>
</evidence>
<dbReference type="PANTHER" id="PTHR42872:SF6">
    <property type="entry name" value="PROTEIN-GLUTAMATE METHYLESTERASE_PROTEIN-GLUTAMINE GLUTAMINASE"/>
    <property type="match status" value="1"/>
</dbReference>
<dbReference type="Proteomes" id="UP000597301">
    <property type="component" value="Unassembled WGS sequence"/>
</dbReference>
<feature type="active site" evidence="5 6">
    <location>
        <position position="289"/>
    </location>
</feature>
<keyword evidence="11" id="KW-1185">Reference proteome</keyword>
<dbReference type="EMBL" id="BMHM01000004">
    <property type="protein sequence ID" value="GGC94043.1"/>
    <property type="molecule type" value="Genomic_DNA"/>
</dbReference>
<dbReference type="InterPro" id="IPR035909">
    <property type="entry name" value="CheB_C"/>
</dbReference>
<keyword evidence="1 5" id="KW-0963">Cytoplasm</keyword>
<proteinExistence type="inferred from homology"/>
<evidence type="ECO:0000256" key="2">
    <source>
        <dbReference type="ARBA" id="ARBA00022500"/>
    </source>
</evidence>
<evidence type="ECO:0000256" key="6">
    <source>
        <dbReference type="PROSITE-ProRule" id="PRU00050"/>
    </source>
</evidence>
<dbReference type="InterPro" id="IPR008248">
    <property type="entry name" value="CheB-like"/>
</dbReference>
<dbReference type="EC" id="3.1.1.61" evidence="5"/>
<dbReference type="InterPro" id="IPR011006">
    <property type="entry name" value="CheY-like_superfamily"/>
</dbReference>
<comment type="subcellular location">
    <subcellularLocation>
        <location evidence="5">Cytoplasm</location>
    </subcellularLocation>
</comment>
<feature type="domain" description="Response regulatory" evidence="8">
    <location>
        <begin position="5"/>
        <end position="120"/>
    </location>
</feature>
<feature type="domain" description="CheB-type methylesterase" evidence="9">
    <location>
        <begin position="154"/>
        <end position="347"/>
    </location>
</feature>
<comment type="domain">
    <text evidence="5">Contains a C-terminal catalytic domain, and an N-terminal region which modulates catalytic activity.</text>
</comment>
<evidence type="ECO:0000313" key="11">
    <source>
        <dbReference type="Proteomes" id="UP000597301"/>
    </source>
</evidence>
<dbReference type="PIRSF" id="PIRSF000876">
    <property type="entry name" value="RR_chemtxs_CheB"/>
    <property type="match status" value="1"/>
</dbReference>
<evidence type="ECO:0000256" key="7">
    <source>
        <dbReference type="PROSITE-ProRule" id="PRU00169"/>
    </source>
</evidence>
<evidence type="ECO:0000259" key="9">
    <source>
        <dbReference type="PROSITE" id="PS50122"/>
    </source>
</evidence>
<comment type="caution">
    <text evidence="10">The sequence shown here is derived from an EMBL/GenBank/DDBJ whole genome shotgun (WGS) entry which is preliminary data.</text>
</comment>
<feature type="active site" evidence="5 6">
    <location>
        <position position="169"/>
    </location>
</feature>
<evidence type="ECO:0000256" key="1">
    <source>
        <dbReference type="ARBA" id="ARBA00022490"/>
    </source>
</evidence>
<dbReference type="Gene3D" id="3.40.50.180">
    <property type="entry name" value="Methylesterase CheB, C-terminal domain"/>
    <property type="match status" value="1"/>
</dbReference>
<reference evidence="11" key="1">
    <citation type="journal article" date="2019" name="Int. J. Syst. Evol. Microbiol.">
        <title>The Global Catalogue of Microorganisms (GCM) 10K type strain sequencing project: providing services to taxonomists for standard genome sequencing and annotation.</title>
        <authorList>
            <consortium name="The Broad Institute Genomics Platform"/>
            <consortium name="The Broad Institute Genome Sequencing Center for Infectious Disease"/>
            <person name="Wu L."/>
            <person name="Ma J."/>
        </authorList>
    </citation>
    <scope>NUCLEOTIDE SEQUENCE [LARGE SCALE GENOMIC DNA]</scope>
    <source>
        <strain evidence="11">CGMCC 1.15122</strain>
    </source>
</reference>
<sequence length="355" mass="37778">MSVIRVVMADDSQLAREVLREILTRDGDIEIVGEATNGQEAVEMAKRLAPQLITMDLTMPVMDGLSAIEEIMYTKGVPIVVISDRSDAQTAYQALEVGALEVLPKPGLDDDDAERLLARVRLLSGVSVITRLRRRTSAAPTPAPVRLPVATPCPNTSRGFQHVVGIACSTGGPQALARLLSKLPKGFPAPILIAQHISPGFIDGMATWLSSLCALPVSVAHSGERILPGHIYLSPPESQVGVTAQHRLLLTPSPSDALYHPSCDALLHSVASIYGTDSIGVILTGMGRDGVSGLRAIQLAGGTTLAQDEASSVIYGMNQEAVNAGVVQQVMGLDELPARLLREVRFTPSPWREPQ</sequence>
<comment type="similarity">
    <text evidence="5">Belongs to the CheB family.</text>
</comment>
<keyword evidence="2 5" id="KW-0145">Chemotaxis</keyword>
<comment type="function">
    <text evidence="5">Involved in chemotaxis. Part of a chemotaxis signal transduction system that modulates chemotaxis in response to various stimuli. Catalyzes the demethylation of specific methylglutamate residues introduced into the chemoreceptors (methyl-accepting chemotaxis proteins or MCP) by CheR. Also mediates the irreversible deamidation of specific glutamine residues to glutamic acid.</text>
</comment>
<gene>
    <name evidence="5 10" type="primary">cheB</name>
    <name evidence="10" type="ORF">GCM10011382_25570</name>
</gene>
<feature type="active site" evidence="5 6">
    <location>
        <position position="196"/>
    </location>
</feature>
<evidence type="ECO:0000259" key="8">
    <source>
        <dbReference type="PROSITE" id="PS50110"/>
    </source>
</evidence>
<dbReference type="PROSITE" id="PS50110">
    <property type="entry name" value="RESPONSE_REGULATORY"/>
    <property type="match status" value="1"/>
</dbReference>
<dbReference type="Gene3D" id="3.40.50.2300">
    <property type="match status" value="1"/>
</dbReference>
<dbReference type="RefSeq" id="WP_188639878.1">
    <property type="nucleotide sequence ID" value="NZ_BMHM01000004.1"/>
</dbReference>
<protein>
    <recommendedName>
        <fullName evidence="5">Protein-glutamate methylesterase/protein-glutamine glutaminase</fullName>
        <ecNumber evidence="5">3.1.1.61</ecNumber>
        <ecNumber evidence="5">3.5.1.44</ecNumber>
    </recommendedName>
</protein>
<name>A0ABQ1PA63_9GAMM</name>
<keyword evidence="5 7" id="KW-0597">Phosphoprotein</keyword>
<dbReference type="NCBIfam" id="NF001965">
    <property type="entry name" value="PRK00742.1"/>
    <property type="match status" value="1"/>
</dbReference>
<dbReference type="PROSITE" id="PS50122">
    <property type="entry name" value="CHEB"/>
    <property type="match status" value="1"/>
</dbReference>
<dbReference type="HAMAP" id="MF_00099">
    <property type="entry name" value="CheB_chemtxs"/>
    <property type="match status" value="1"/>
</dbReference>
<dbReference type="Pfam" id="PF01339">
    <property type="entry name" value="CheB_methylest"/>
    <property type="match status" value="1"/>
</dbReference>
<dbReference type="Pfam" id="PF00072">
    <property type="entry name" value="Response_reg"/>
    <property type="match status" value="1"/>
</dbReference>
<dbReference type="PANTHER" id="PTHR42872">
    <property type="entry name" value="PROTEIN-GLUTAMATE METHYLESTERASE/PROTEIN-GLUTAMINE GLUTAMINASE"/>
    <property type="match status" value="1"/>
</dbReference>
<comment type="catalytic activity">
    <reaction evidence="4 5">
        <text>[protein]-L-glutamate 5-O-methyl ester + H2O = L-glutamyl-[protein] + methanol + H(+)</text>
        <dbReference type="Rhea" id="RHEA:23236"/>
        <dbReference type="Rhea" id="RHEA-COMP:10208"/>
        <dbReference type="Rhea" id="RHEA-COMP:10311"/>
        <dbReference type="ChEBI" id="CHEBI:15377"/>
        <dbReference type="ChEBI" id="CHEBI:15378"/>
        <dbReference type="ChEBI" id="CHEBI:17790"/>
        <dbReference type="ChEBI" id="CHEBI:29973"/>
        <dbReference type="ChEBI" id="CHEBI:82795"/>
        <dbReference type="EC" id="3.1.1.61"/>
    </reaction>
</comment>
<feature type="modified residue" description="4-aspartylphosphate" evidence="5 7">
    <location>
        <position position="56"/>
    </location>
</feature>
<evidence type="ECO:0000256" key="5">
    <source>
        <dbReference type="HAMAP-Rule" id="MF_00099"/>
    </source>
</evidence>
<evidence type="ECO:0000313" key="10">
    <source>
        <dbReference type="EMBL" id="GGC94043.1"/>
    </source>
</evidence>